<name>A0ABU0DZC5_9FIRM</name>
<proteinExistence type="predicted"/>
<protein>
    <submittedName>
        <fullName evidence="1">Uncharacterized protein</fullName>
    </submittedName>
</protein>
<comment type="caution">
    <text evidence="1">The sequence shown here is derived from an EMBL/GenBank/DDBJ whole genome shotgun (WGS) entry which is preliminary data.</text>
</comment>
<dbReference type="RefSeq" id="WP_307405552.1">
    <property type="nucleotide sequence ID" value="NZ_JAUSUR010000001.1"/>
</dbReference>
<dbReference type="EMBL" id="JAUSUR010000001">
    <property type="protein sequence ID" value="MDQ0359988.1"/>
    <property type="molecule type" value="Genomic_DNA"/>
</dbReference>
<dbReference type="Proteomes" id="UP001230220">
    <property type="component" value="Unassembled WGS sequence"/>
</dbReference>
<organism evidence="1 2">
    <name type="scientific">Breznakia pachnodae</name>
    <dbReference type="NCBI Taxonomy" id="265178"/>
    <lineage>
        <taxon>Bacteria</taxon>
        <taxon>Bacillati</taxon>
        <taxon>Bacillota</taxon>
        <taxon>Erysipelotrichia</taxon>
        <taxon>Erysipelotrichales</taxon>
        <taxon>Erysipelotrichaceae</taxon>
        <taxon>Breznakia</taxon>
    </lineage>
</organism>
<reference evidence="1 2" key="1">
    <citation type="submission" date="2023-07" db="EMBL/GenBank/DDBJ databases">
        <title>Genomic Encyclopedia of Type Strains, Phase IV (KMG-IV): sequencing the most valuable type-strain genomes for metagenomic binning, comparative biology and taxonomic classification.</title>
        <authorList>
            <person name="Goeker M."/>
        </authorList>
    </citation>
    <scope>NUCLEOTIDE SEQUENCE [LARGE SCALE GENOMIC DNA]</scope>
    <source>
        <strain evidence="1 2">DSM 16784</strain>
    </source>
</reference>
<gene>
    <name evidence="1" type="ORF">J2S15_000719</name>
</gene>
<sequence length="182" mass="21643">MNILEKLKHPKQIIRKDKESIKDYLLEKSVDEIGIWKHEDGYVISKDKERYKVFKITYSTPNGVNRDVDIRNHKNMRLLMDSLQDNCKVLFPKEQKNSLTSNIEFYMEIAKTETDPSRQEVLLNRIRLMNIWNETKYVSLILFIKASDEDKFKKSAYSFLNVREYVGDELIEFLSTLHNGME</sequence>
<evidence type="ECO:0000313" key="2">
    <source>
        <dbReference type="Proteomes" id="UP001230220"/>
    </source>
</evidence>
<evidence type="ECO:0000313" key="1">
    <source>
        <dbReference type="EMBL" id="MDQ0359988.1"/>
    </source>
</evidence>
<keyword evidence="2" id="KW-1185">Reference proteome</keyword>
<accession>A0ABU0DZC5</accession>